<feature type="region of interest" description="Disordered" evidence="1">
    <location>
        <begin position="326"/>
        <end position="367"/>
    </location>
</feature>
<evidence type="ECO:0000256" key="1">
    <source>
        <dbReference type="SAM" id="MobiDB-lite"/>
    </source>
</evidence>
<sequence length="526" mass="56834">MRQRRFPRRLARGSLDKGPSAHHPWYLRASYTPTPCSRAQQHPFMMCRSRFLAAAVLVFVQSAQAAAWSKDKWVEAFGSKTGFRKANPAWLQGVSTEGDGYCNVAADYGCVVGVGEGICYILVNPGDYAVPLSSTDSGYKVHFSGSARFGLELRKKDRGTAQNLKFDQNITVTTSSPSSHWNLCWKKDGDYPFSAWARDGKPQPELGSESRGFRGTSVEDYCYFVNGLCFLWVSPCSGGCASLGALTGPLANPLYATFCPAGLRYASADEWADAEPTLIANKSAFHAKCAAEVIDPTYDHCDEINKLVRVPNGGYDEQVLVCGDAQTFSSPTPSPPPPAPAPSPPPSPPPPAGGSGGVHATGDPHLQNVHGQRFDLMKPGTHTLINIPKGELHNQLLRVQAKALRLGGCTDMYFQELNITGSWAEAKKAGGYYHAVKQHVVETPQWVAFGTVELKVVHGYTKKRLEYLNFYVKHLGRTGFSVGGLLGDDDHTAESTPSGSCARRGVALLESDPDSHDSSVAMATSA</sequence>
<dbReference type="Proteomes" id="UP001189429">
    <property type="component" value="Unassembled WGS sequence"/>
</dbReference>
<name>A0ABN9VAR5_9DINO</name>
<keyword evidence="3" id="KW-1185">Reference proteome</keyword>
<feature type="compositionally biased region" description="Pro residues" evidence="1">
    <location>
        <begin position="332"/>
        <end position="352"/>
    </location>
</feature>
<evidence type="ECO:0000313" key="3">
    <source>
        <dbReference type="Proteomes" id="UP001189429"/>
    </source>
</evidence>
<evidence type="ECO:0000313" key="2">
    <source>
        <dbReference type="EMBL" id="CAK0869804.1"/>
    </source>
</evidence>
<organism evidence="2 3">
    <name type="scientific">Prorocentrum cordatum</name>
    <dbReference type="NCBI Taxonomy" id="2364126"/>
    <lineage>
        <taxon>Eukaryota</taxon>
        <taxon>Sar</taxon>
        <taxon>Alveolata</taxon>
        <taxon>Dinophyceae</taxon>
        <taxon>Prorocentrales</taxon>
        <taxon>Prorocentraceae</taxon>
        <taxon>Prorocentrum</taxon>
    </lineage>
</organism>
<proteinExistence type="predicted"/>
<accession>A0ABN9VAR5</accession>
<protein>
    <recommendedName>
        <fullName evidence="4">VWFD domain-containing protein</fullName>
    </recommendedName>
</protein>
<reference evidence="2" key="1">
    <citation type="submission" date="2023-10" db="EMBL/GenBank/DDBJ databases">
        <authorList>
            <person name="Chen Y."/>
            <person name="Shah S."/>
            <person name="Dougan E. K."/>
            <person name="Thang M."/>
            <person name="Chan C."/>
        </authorList>
    </citation>
    <scope>NUCLEOTIDE SEQUENCE [LARGE SCALE GENOMIC DNA]</scope>
</reference>
<gene>
    <name evidence="2" type="ORF">PCOR1329_LOCUS56052</name>
</gene>
<evidence type="ECO:0008006" key="4">
    <source>
        <dbReference type="Google" id="ProtNLM"/>
    </source>
</evidence>
<comment type="caution">
    <text evidence="2">The sequence shown here is derived from an EMBL/GenBank/DDBJ whole genome shotgun (WGS) entry which is preliminary data.</text>
</comment>
<dbReference type="EMBL" id="CAUYUJ010016886">
    <property type="protein sequence ID" value="CAK0869804.1"/>
    <property type="molecule type" value="Genomic_DNA"/>
</dbReference>